<evidence type="ECO:0000313" key="1">
    <source>
        <dbReference type="EMBL" id="CAD7568771.1"/>
    </source>
</evidence>
<proteinExistence type="predicted"/>
<sequence length="139" mass="15907">MFRPSRKLNSGPLSQYTDWTEVNWLRSSRPFLVVDFSLDRLEGNHLRALDNLLDVYGFNLTYELSGKQGDRENRATCSVVECSFSGDCYANKDFRPCCDCVILDRFKSDFPRSRSNTVRIQSQHSPISVNVDDVALMLA</sequence>
<protein>
    <submittedName>
        <fullName evidence="1">(California timema) hypothetical protein</fullName>
    </submittedName>
</protein>
<organism evidence="1">
    <name type="scientific">Timema californicum</name>
    <name type="common">California timema</name>
    <name type="synonym">Walking stick</name>
    <dbReference type="NCBI Taxonomy" id="61474"/>
    <lineage>
        <taxon>Eukaryota</taxon>
        <taxon>Metazoa</taxon>
        <taxon>Ecdysozoa</taxon>
        <taxon>Arthropoda</taxon>
        <taxon>Hexapoda</taxon>
        <taxon>Insecta</taxon>
        <taxon>Pterygota</taxon>
        <taxon>Neoptera</taxon>
        <taxon>Polyneoptera</taxon>
        <taxon>Phasmatodea</taxon>
        <taxon>Timematodea</taxon>
        <taxon>Timematoidea</taxon>
        <taxon>Timematidae</taxon>
        <taxon>Timema</taxon>
    </lineage>
</organism>
<accession>A0A7R9IXM8</accession>
<dbReference type="AlphaFoldDB" id="A0A7R9IXM8"/>
<dbReference type="EMBL" id="OE179424">
    <property type="protein sequence ID" value="CAD7568771.1"/>
    <property type="molecule type" value="Genomic_DNA"/>
</dbReference>
<name>A0A7R9IXM8_TIMCA</name>
<reference evidence="1" key="1">
    <citation type="submission" date="2020-11" db="EMBL/GenBank/DDBJ databases">
        <authorList>
            <person name="Tran Van P."/>
        </authorList>
    </citation>
    <scope>NUCLEOTIDE SEQUENCE</scope>
</reference>
<gene>
    <name evidence="1" type="ORF">TCMB3V08_LOCUS1526</name>
</gene>